<dbReference type="HOGENOM" id="CLU_1213441_0_0_6"/>
<evidence type="ECO:0000313" key="2">
    <source>
        <dbReference type="EMBL" id="ABM63110.1"/>
    </source>
</evidence>
<name>A1WZJ8_HALHL</name>
<dbReference type="OrthoDB" id="212517at2"/>
<dbReference type="eggNOG" id="COG0515">
    <property type="taxonomic scope" value="Bacteria"/>
</dbReference>
<reference evidence="2 3" key="2">
    <citation type="journal article" date="2013" name="Stand. Genomic Sci.">
        <title>Complete genome sequence of Halorhodospira halophila SL1.</title>
        <authorList>
            <person name="Challacombe J.F."/>
            <person name="Majid S."/>
            <person name="Deole R."/>
            <person name="Brettin T.S."/>
            <person name="Bruce D."/>
            <person name="Delano S.F."/>
            <person name="Detter J.C."/>
            <person name="Gleasner C.D."/>
            <person name="Han C.S."/>
            <person name="Misra M."/>
            <person name="Reitenga K.G."/>
            <person name="Mikhailova N."/>
            <person name="Woyke T."/>
            <person name="Pitluck S."/>
            <person name="Nolan M."/>
            <person name="Land M.L."/>
            <person name="Saunders E."/>
            <person name="Tapia R."/>
            <person name="Lapidus A."/>
            <person name="Ivanova N."/>
            <person name="Hoff W.D."/>
        </authorList>
    </citation>
    <scope>NUCLEOTIDE SEQUENCE [LARGE SCALE GENOMIC DNA]</scope>
    <source>
        <strain evidence="3">DSM 244 / SL1</strain>
    </source>
</reference>
<dbReference type="SUPFAM" id="SSF56112">
    <property type="entry name" value="Protein kinase-like (PK-like)"/>
    <property type="match status" value="1"/>
</dbReference>
<reference evidence="3" key="1">
    <citation type="submission" date="2006-12" db="EMBL/GenBank/DDBJ databases">
        <title>Complete sequence of Halorhodospira halophila SL1.</title>
        <authorList>
            <consortium name="US DOE Joint Genome Institute"/>
            <person name="Copeland A."/>
            <person name="Lucas S."/>
            <person name="Lapidus A."/>
            <person name="Barry K."/>
            <person name="Detter J.C."/>
            <person name="Glavina del Rio T."/>
            <person name="Hammon N."/>
            <person name="Israni S."/>
            <person name="Dalin E."/>
            <person name="Tice H."/>
            <person name="Pitluck S."/>
            <person name="Saunders E."/>
            <person name="Brettin T."/>
            <person name="Bruce D."/>
            <person name="Han C."/>
            <person name="Tapia R."/>
            <person name="Schmutz J."/>
            <person name="Larimer F."/>
            <person name="Land M."/>
            <person name="Hauser L."/>
            <person name="Kyrpides N."/>
            <person name="Mikhailova N."/>
            <person name="Hoff W."/>
            <person name="Richardson P."/>
        </authorList>
    </citation>
    <scope>NUCLEOTIDE SEQUENCE [LARGE SCALE GENOMIC DNA]</scope>
    <source>
        <strain evidence="3">DSM 244 / SL1</strain>
    </source>
</reference>
<dbReference type="InterPro" id="IPR011009">
    <property type="entry name" value="Kinase-like_dom_sf"/>
</dbReference>
<protein>
    <recommendedName>
        <fullName evidence="1">Protein kinase domain-containing protein</fullName>
    </recommendedName>
</protein>
<evidence type="ECO:0000313" key="3">
    <source>
        <dbReference type="Proteomes" id="UP000000647"/>
    </source>
</evidence>
<keyword evidence="3" id="KW-1185">Reference proteome</keyword>
<evidence type="ECO:0000259" key="1">
    <source>
        <dbReference type="PROSITE" id="PS50011"/>
    </source>
</evidence>
<dbReference type="PROSITE" id="PS50011">
    <property type="entry name" value="PROTEIN_KINASE_DOM"/>
    <property type="match status" value="1"/>
</dbReference>
<dbReference type="Proteomes" id="UP000000647">
    <property type="component" value="Chromosome"/>
</dbReference>
<proteinExistence type="predicted"/>
<dbReference type="InterPro" id="IPR000719">
    <property type="entry name" value="Prot_kinase_dom"/>
</dbReference>
<gene>
    <name evidence="2" type="ordered locus">Hhal_2347</name>
</gene>
<dbReference type="EMBL" id="CP000544">
    <property type="protein sequence ID" value="ABM63110.1"/>
    <property type="molecule type" value="Genomic_DNA"/>
</dbReference>
<dbReference type="Gene3D" id="1.10.510.10">
    <property type="entry name" value="Transferase(Phosphotransferase) domain 1"/>
    <property type="match status" value="1"/>
</dbReference>
<dbReference type="GO" id="GO:0005524">
    <property type="term" value="F:ATP binding"/>
    <property type="evidence" value="ECO:0007669"/>
    <property type="project" value="InterPro"/>
</dbReference>
<dbReference type="AlphaFoldDB" id="A1WZJ8"/>
<feature type="domain" description="Protein kinase" evidence="1">
    <location>
        <begin position="25"/>
        <end position="228"/>
    </location>
</feature>
<accession>A1WZJ8</accession>
<dbReference type="RefSeq" id="WP_011815132.1">
    <property type="nucleotide sequence ID" value="NC_008789.1"/>
</dbReference>
<dbReference type="GO" id="GO:0004672">
    <property type="term" value="F:protein kinase activity"/>
    <property type="evidence" value="ECO:0007669"/>
    <property type="project" value="InterPro"/>
</dbReference>
<organism evidence="2 3">
    <name type="scientific">Halorhodospira halophila (strain DSM 244 / SL1)</name>
    <name type="common">Ectothiorhodospira halophila (strain DSM 244 / SL1)</name>
    <dbReference type="NCBI Taxonomy" id="349124"/>
    <lineage>
        <taxon>Bacteria</taxon>
        <taxon>Pseudomonadati</taxon>
        <taxon>Pseudomonadota</taxon>
        <taxon>Gammaproteobacteria</taxon>
        <taxon>Chromatiales</taxon>
        <taxon>Ectothiorhodospiraceae</taxon>
        <taxon>Halorhodospira</taxon>
    </lineage>
</organism>
<dbReference type="STRING" id="349124.Hhal_2347"/>
<dbReference type="KEGG" id="hha:Hhal_2347"/>
<sequence length="228" mass="26231">MPDETLTRPPAAISEEAIEGLFAGSRRVRPQGTGNQSKVWIFADHDPPLVVKTPRSRGVGRWLSRWMIRREYRAYERLEGVPGVPHCYGLFRGEWLVLSYEPGVKIRPKEVQTPHATTPAPSVVGLRRTIAEMHRRGVAHTDLKRHDNLLYSAEHERITVTDFGTALLRPKNRPPGPVWRWAAQQDWNAWARYGWSKHPEFMPPAIARLHRRTLVERVAKSVRDLFSD</sequence>